<reference evidence="2 3" key="1">
    <citation type="submission" date="2019-08" db="EMBL/GenBank/DDBJ databases">
        <title>100 year-old enigma solved: identification of Planctomyces bekefii, the type genus and species of the phylum Planctomycetes.</title>
        <authorList>
            <person name="Svetlana D.N."/>
            <person name="Overmann J."/>
        </authorList>
    </citation>
    <scope>NUCLEOTIDE SEQUENCE [LARGE SCALE GENOMIC DNA]</scope>
    <source>
        <strain evidence="2">Phe10_nw2017</strain>
    </source>
</reference>
<evidence type="ECO:0000313" key="3">
    <source>
        <dbReference type="Proteomes" id="UP000321083"/>
    </source>
</evidence>
<reference evidence="2 3" key="2">
    <citation type="submission" date="2019-08" db="EMBL/GenBank/DDBJ databases">
        <authorList>
            <person name="Henke P."/>
        </authorList>
    </citation>
    <scope>NUCLEOTIDE SEQUENCE [LARGE SCALE GENOMIC DNA]</scope>
    <source>
        <strain evidence="2">Phe10_nw2017</strain>
    </source>
</reference>
<dbReference type="InterPro" id="IPR012338">
    <property type="entry name" value="Beta-lactam/transpept-like"/>
</dbReference>
<dbReference type="Proteomes" id="UP000321083">
    <property type="component" value="Unassembled WGS sequence"/>
</dbReference>
<comment type="caution">
    <text evidence="2">The sequence shown here is derived from an EMBL/GenBank/DDBJ whole genome shotgun (WGS) entry which is preliminary data.</text>
</comment>
<dbReference type="EMBL" id="SRHE01000916">
    <property type="protein sequence ID" value="TWW07964.1"/>
    <property type="molecule type" value="Genomic_DNA"/>
</dbReference>
<dbReference type="PANTHER" id="PTHR43283:SF3">
    <property type="entry name" value="BETA-LACTAMASE FAMILY PROTEIN (AFU_ORTHOLOGUE AFUA_5G07500)"/>
    <property type="match status" value="1"/>
</dbReference>
<name>A0A5C6M3Y6_9PLAN</name>
<dbReference type="AlphaFoldDB" id="A0A5C6M3Y6"/>
<dbReference type="SUPFAM" id="SSF56601">
    <property type="entry name" value="beta-lactamase/transpeptidase-like"/>
    <property type="match status" value="1"/>
</dbReference>
<dbReference type="Pfam" id="PF00144">
    <property type="entry name" value="Beta-lactamase"/>
    <property type="match status" value="1"/>
</dbReference>
<feature type="domain" description="Beta-lactamase-related" evidence="1">
    <location>
        <begin position="1"/>
        <end position="161"/>
    </location>
</feature>
<protein>
    <recommendedName>
        <fullName evidence="1">Beta-lactamase-related domain-containing protein</fullName>
    </recommendedName>
</protein>
<organism evidence="2 3">
    <name type="scientific">Planctomyces bekefii</name>
    <dbReference type="NCBI Taxonomy" id="1653850"/>
    <lineage>
        <taxon>Bacteria</taxon>
        <taxon>Pseudomonadati</taxon>
        <taxon>Planctomycetota</taxon>
        <taxon>Planctomycetia</taxon>
        <taxon>Planctomycetales</taxon>
        <taxon>Planctomycetaceae</taxon>
        <taxon>Planctomyces</taxon>
    </lineage>
</organism>
<dbReference type="InterPro" id="IPR001466">
    <property type="entry name" value="Beta-lactam-related"/>
</dbReference>
<sequence>TGQSFEQFLAERLLQPLGMSETTFWPSEAQAERIATAYRPKSGGAGLEPTKIEQLQYPLTDRGARAAMPAGGLFSTAADVSRFYRMLANGGELDGRRVLSETAVRQLTVRQTPTALKESYGLGFQVSEDRFGHGGAYSTNSYYDRGQQRVLVWLVQHAGFPGRGGESQEAFRKAALGL</sequence>
<evidence type="ECO:0000313" key="2">
    <source>
        <dbReference type="EMBL" id="TWW07964.1"/>
    </source>
</evidence>
<dbReference type="Gene3D" id="3.40.710.10">
    <property type="entry name" value="DD-peptidase/beta-lactamase superfamily"/>
    <property type="match status" value="1"/>
</dbReference>
<accession>A0A5C6M3Y6</accession>
<evidence type="ECO:0000259" key="1">
    <source>
        <dbReference type="Pfam" id="PF00144"/>
    </source>
</evidence>
<proteinExistence type="predicted"/>
<gene>
    <name evidence="2" type="ORF">E3A20_29060</name>
</gene>
<dbReference type="PANTHER" id="PTHR43283">
    <property type="entry name" value="BETA-LACTAMASE-RELATED"/>
    <property type="match status" value="1"/>
</dbReference>
<dbReference type="InterPro" id="IPR050789">
    <property type="entry name" value="Diverse_Enzym_Activities"/>
</dbReference>
<feature type="non-terminal residue" evidence="2">
    <location>
        <position position="1"/>
    </location>
</feature>
<keyword evidence="3" id="KW-1185">Reference proteome</keyword>